<evidence type="ECO:0000313" key="3">
    <source>
        <dbReference type="Proteomes" id="UP000053558"/>
    </source>
</evidence>
<name>A0A5M3MYQ0_CONPW</name>
<reference evidence="3" key="1">
    <citation type="journal article" date="2012" name="Science">
        <title>The Paleozoic origin of enzymatic lignin decomposition reconstructed from 31 fungal genomes.</title>
        <authorList>
            <person name="Floudas D."/>
            <person name="Binder M."/>
            <person name="Riley R."/>
            <person name="Barry K."/>
            <person name="Blanchette R.A."/>
            <person name="Henrissat B."/>
            <person name="Martinez A.T."/>
            <person name="Otillar R."/>
            <person name="Spatafora J.W."/>
            <person name="Yadav J.S."/>
            <person name="Aerts A."/>
            <person name="Benoit I."/>
            <person name="Boyd A."/>
            <person name="Carlson A."/>
            <person name="Copeland A."/>
            <person name="Coutinho P.M."/>
            <person name="de Vries R.P."/>
            <person name="Ferreira P."/>
            <person name="Findley K."/>
            <person name="Foster B."/>
            <person name="Gaskell J."/>
            <person name="Glotzer D."/>
            <person name="Gorecki P."/>
            <person name="Heitman J."/>
            <person name="Hesse C."/>
            <person name="Hori C."/>
            <person name="Igarashi K."/>
            <person name="Jurgens J.A."/>
            <person name="Kallen N."/>
            <person name="Kersten P."/>
            <person name="Kohler A."/>
            <person name="Kuees U."/>
            <person name="Kumar T.K.A."/>
            <person name="Kuo A."/>
            <person name="LaButti K."/>
            <person name="Larrondo L.F."/>
            <person name="Lindquist E."/>
            <person name="Ling A."/>
            <person name="Lombard V."/>
            <person name="Lucas S."/>
            <person name="Lundell T."/>
            <person name="Martin R."/>
            <person name="McLaughlin D.J."/>
            <person name="Morgenstern I."/>
            <person name="Morin E."/>
            <person name="Murat C."/>
            <person name="Nagy L.G."/>
            <person name="Nolan M."/>
            <person name="Ohm R.A."/>
            <person name="Patyshakuliyeva A."/>
            <person name="Rokas A."/>
            <person name="Ruiz-Duenas F.J."/>
            <person name="Sabat G."/>
            <person name="Salamov A."/>
            <person name="Samejima M."/>
            <person name="Schmutz J."/>
            <person name="Slot J.C."/>
            <person name="St John F."/>
            <person name="Stenlid J."/>
            <person name="Sun H."/>
            <person name="Sun S."/>
            <person name="Syed K."/>
            <person name="Tsang A."/>
            <person name="Wiebenga A."/>
            <person name="Young D."/>
            <person name="Pisabarro A."/>
            <person name="Eastwood D.C."/>
            <person name="Martin F."/>
            <person name="Cullen D."/>
            <person name="Grigoriev I.V."/>
            <person name="Hibbett D.S."/>
        </authorList>
    </citation>
    <scope>NUCLEOTIDE SEQUENCE [LARGE SCALE GENOMIC DNA]</scope>
    <source>
        <strain evidence="3">RWD-64-598 SS2</strain>
    </source>
</reference>
<dbReference type="Proteomes" id="UP000053558">
    <property type="component" value="Unassembled WGS sequence"/>
</dbReference>
<protein>
    <submittedName>
        <fullName evidence="2">Uncharacterized protein</fullName>
    </submittedName>
</protein>
<keyword evidence="1" id="KW-0812">Transmembrane</keyword>
<keyword evidence="1" id="KW-1133">Transmembrane helix</keyword>
<evidence type="ECO:0000256" key="1">
    <source>
        <dbReference type="SAM" id="Phobius"/>
    </source>
</evidence>
<feature type="transmembrane region" description="Helical" evidence="1">
    <location>
        <begin position="226"/>
        <end position="251"/>
    </location>
</feature>
<dbReference type="OrthoDB" id="2650825at2759"/>
<dbReference type="EMBL" id="JH711575">
    <property type="protein sequence ID" value="EIW83721.1"/>
    <property type="molecule type" value="Genomic_DNA"/>
</dbReference>
<dbReference type="AlphaFoldDB" id="A0A5M3MYQ0"/>
<feature type="transmembrane region" description="Helical" evidence="1">
    <location>
        <begin position="183"/>
        <end position="206"/>
    </location>
</feature>
<dbReference type="RefSeq" id="XP_007765377.1">
    <property type="nucleotide sequence ID" value="XM_007767187.1"/>
</dbReference>
<evidence type="ECO:0000313" key="2">
    <source>
        <dbReference type="EMBL" id="EIW83721.1"/>
    </source>
</evidence>
<organism evidence="2 3">
    <name type="scientific">Coniophora puteana (strain RWD-64-598)</name>
    <name type="common">Brown rot fungus</name>
    <dbReference type="NCBI Taxonomy" id="741705"/>
    <lineage>
        <taxon>Eukaryota</taxon>
        <taxon>Fungi</taxon>
        <taxon>Dikarya</taxon>
        <taxon>Basidiomycota</taxon>
        <taxon>Agaricomycotina</taxon>
        <taxon>Agaricomycetes</taxon>
        <taxon>Agaricomycetidae</taxon>
        <taxon>Boletales</taxon>
        <taxon>Coniophorineae</taxon>
        <taxon>Coniophoraceae</taxon>
        <taxon>Coniophora</taxon>
    </lineage>
</organism>
<sequence length="287" mass="32306">MSSQETFQQFYISCIANYVNLYPKVELIWQLRIAEEAGDFNRRQGALRAACLWWPNNRISDLAIVKMTLKIVCFCVFRPSSIERLIISRLTYVYLGQLALPKATILGLKIMMTSRAYAMYGGSKKVLIFLVVAFLSYQGFNIPATIFLLIKINVVVITAIPYHCGYEVSESAAFLELASNLLACAYEVALLVMVLCHTVLGFRASYGNKMWKFDTFMSIMARDHVFYFAISIIAVFAVFSSWNSPIMLLSIRRFNADKNRGETADEAEMETVEFATVGQQSGSSGTP</sequence>
<gene>
    <name evidence="2" type="ORF">CONPUDRAFT_70680</name>
</gene>
<comment type="caution">
    <text evidence="2">The sequence shown here is derived from an EMBL/GenBank/DDBJ whole genome shotgun (WGS) entry which is preliminary data.</text>
</comment>
<dbReference type="GeneID" id="19208841"/>
<accession>A0A5M3MYQ0</accession>
<proteinExistence type="predicted"/>
<keyword evidence="3" id="KW-1185">Reference proteome</keyword>
<keyword evidence="1" id="KW-0472">Membrane</keyword>
<dbReference type="KEGG" id="cput:CONPUDRAFT_70680"/>